<dbReference type="InterPro" id="IPR013783">
    <property type="entry name" value="Ig-like_fold"/>
</dbReference>
<dbReference type="GO" id="GO:0051539">
    <property type="term" value="F:4 iron, 4 sulfur cluster binding"/>
    <property type="evidence" value="ECO:0007669"/>
    <property type="project" value="UniProtKB-KW"/>
</dbReference>
<dbReference type="Gene3D" id="2.60.40.10">
    <property type="entry name" value="Immunoglobulins"/>
    <property type="match status" value="1"/>
</dbReference>
<evidence type="ECO:0000313" key="9">
    <source>
        <dbReference type="EMBL" id="ABJ07021.1"/>
    </source>
</evidence>
<dbReference type="Pfam" id="PF11614">
    <property type="entry name" value="FixG_C"/>
    <property type="match status" value="1"/>
</dbReference>
<keyword evidence="4" id="KW-0249">Electron transport</keyword>
<dbReference type="InterPro" id="IPR032879">
    <property type="entry name" value="FixG_C"/>
</dbReference>
<keyword evidence="6" id="KW-0411">Iron-sulfur</keyword>
<evidence type="ECO:0000259" key="8">
    <source>
        <dbReference type="PROSITE" id="PS51379"/>
    </source>
</evidence>
<accession>Q07M13</accession>
<dbReference type="KEGG" id="rpe:RPE_3084"/>
<keyword evidence="1" id="KW-0813">Transport</keyword>
<keyword evidence="7" id="KW-0812">Transmembrane</keyword>
<dbReference type="STRING" id="316055.RPE_3084"/>
<feature type="transmembrane region" description="Helical" evidence="7">
    <location>
        <begin position="208"/>
        <end position="229"/>
    </location>
</feature>
<evidence type="ECO:0000256" key="3">
    <source>
        <dbReference type="ARBA" id="ARBA00022723"/>
    </source>
</evidence>
<feature type="transmembrane region" description="Helical" evidence="7">
    <location>
        <begin position="362"/>
        <end position="380"/>
    </location>
</feature>
<dbReference type="GO" id="GO:0046872">
    <property type="term" value="F:metal ion binding"/>
    <property type="evidence" value="ECO:0007669"/>
    <property type="project" value="UniProtKB-KW"/>
</dbReference>
<feature type="transmembrane region" description="Helical" evidence="7">
    <location>
        <begin position="104"/>
        <end position="125"/>
    </location>
</feature>
<evidence type="ECO:0000256" key="4">
    <source>
        <dbReference type="ARBA" id="ARBA00022982"/>
    </source>
</evidence>
<evidence type="ECO:0000256" key="1">
    <source>
        <dbReference type="ARBA" id="ARBA00022448"/>
    </source>
</evidence>
<evidence type="ECO:0000256" key="2">
    <source>
        <dbReference type="ARBA" id="ARBA00022485"/>
    </source>
</evidence>
<name>Q07M13_RHOP5</name>
<evidence type="ECO:0000256" key="7">
    <source>
        <dbReference type="SAM" id="Phobius"/>
    </source>
</evidence>
<dbReference type="InterPro" id="IPR017896">
    <property type="entry name" value="4Fe4S_Fe-S-bd"/>
</dbReference>
<keyword evidence="7" id="KW-1133">Transmembrane helix</keyword>
<dbReference type="InterPro" id="IPR051684">
    <property type="entry name" value="Electron_Trans/Redox"/>
</dbReference>
<dbReference type="NCBIfam" id="TIGR02745">
    <property type="entry name" value="ccoG_rdxA_fixG"/>
    <property type="match status" value="1"/>
</dbReference>
<keyword evidence="2" id="KW-0004">4Fe-4S</keyword>
<feature type="transmembrane region" description="Helical" evidence="7">
    <location>
        <begin position="178"/>
        <end position="196"/>
    </location>
</feature>
<feature type="domain" description="4Fe-4S ferredoxin-type" evidence="8">
    <location>
        <begin position="278"/>
        <end position="307"/>
    </location>
</feature>
<keyword evidence="3" id="KW-0479">Metal-binding</keyword>
<dbReference type="Pfam" id="PF13746">
    <property type="entry name" value="Fer4_18"/>
    <property type="match status" value="1"/>
</dbReference>
<dbReference type="PANTHER" id="PTHR30176:SF3">
    <property type="entry name" value="FERREDOXIN-TYPE PROTEIN NAPH"/>
    <property type="match status" value="1"/>
</dbReference>
<gene>
    <name evidence="9" type="ordered locus">RPE_3084</name>
</gene>
<dbReference type="PROSITE" id="PS00198">
    <property type="entry name" value="4FE4S_FER_1"/>
    <property type="match status" value="1"/>
</dbReference>
<dbReference type="SUPFAM" id="SSF54862">
    <property type="entry name" value="4Fe-4S ferredoxins"/>
    <property type="match status" value="1"/>
</dbReference>
<keyword evidence="7" id="KW-0472">Membrane</keyword>
<feature type="transmembrane region" description="Helical" evidence="7">
    <location>
        <begin position="54"/>
        <end position="72"/>
    </location>
</feature>
<dbReference type="EMBL" id="CP000463">
    <property type="protein sequence ID" value="ABJ07021.1"/>
    <property type="molecule type" value="Genomic_DNA"/>
</dbReference>
<dbReference type="InterPro" id="IPR017900">
    <property type="entry name" value="4Fe4S_Fe_S_CS"/>
</dbReference>
<reference evidence="9" key="1">
    <citation type="submission" date="2006-09" db="EMBL/GenBank/DDBJ databases">
        <title>Complete sequence of Rhodopseudomonas palustris BisA53.</title>
        <authorList>
            <consortium name="US DOE Joint Genome Institute"/>
            <person name="Copeland A."/>
            <person name="Lucas S."/>
            <person name="Lapidus A."/>
            <person name="Barry K."/>
            <person name="Detter J.C."/>
            <person name="Glavina del Rio T."/>
            <person name="Hammon N."/>
            <person name="Israni S."/>
            <person name="Dalin E."/>
            <person name="Tice H."/>
            <person name="Pitluck S."/>
            <person name="Chain P."/>
            <person name="Malfatti S."/>
            <person name="Shin M."/>
            <person name="Vergez L."/>
            <person name="Schmutz J."/>
            <person name="Larimer F."/>
            <person name="Land M."/>
            <person name="Hauser L."/>
            <person name="Pelletier D.A."/>
            <person name="Kyrpides N."/>
            <person name="Kim E."/>
            <person name="Harwood C.S."/>
            <person name="Oda Y."/>
            <person name="Richardson P."/>
        </authorList>
    </citation>
    <scope>NUCLEOTIDE SEQUENCE [LARGE SCALE GENOMIC DNA]</scope>
    <source>
        <strain evidence="9">BisA53</strain>
    </source>
</reference>
<evidence type="ECO:0000256" key="6">
    <source>
        <dbReference type="ARBA" id="ARBA00023014"/>
    </source>
</evidence>
<dbReference type="Pfam" id="PF12801">
    <property type="entry name" value="Fer4_5"/>
    <property type="match status" value="1"/>
</dbReference>
<dbReference type="eggNOG" id="COG0348">
    <property type="taxonomic scope" value="Bacteria"/>
</dbReference>
<sequence>MSNFAAGPGRTSLKSPLAQCRRPMTETNIEGPLYAPRTKVYPQAVHGRFRRIKWSLLAITLSIYYLLPFVRWDRGPGLPNQAVLIDLPHRRFYFFFIELWPQEVYYFTGLLILAAMTLFLMNAVAGRIWCGYLCWQTVWTDLFYAIERWIEGDRRERMLKDKHGLTFAYARQIATKHALWLLIALGTGGAFVLYFADAPTLIMEVATLQAPAVAYVWIGILTATTYLLAGFMREQVCIYMCPWPRIQAALTDEWALNVTYRQDLGEPRMSVKKAELARQQQLPAGDCIDCHQCINVCPTGVDIRHGSQLGCIQCGLCIDACTTVMQQVGRPEGLIAYDTDINGQRRLAGKPPIYRLIRARTVLYTALIALVGSIMVYALATRSSMSISVLHERNPLFVTLSEGGVRNDYTLRILNKSAETQSFKIELLGLAGATLQAVGIAQRSNDALIVDVGQDQSREIRVSVQVPAAMLPPGPADVTFQATDVTTGNTSMVRDHFIPGNQQGR</sequence>
<dbReference type="AlphaFoldDB" id="Q07M13"/>
<dbReference type="HOGENOM" id="CLU_032118_0_0_5"/>
<evidence type="ECO:0000256" key="5">
    <source>
        <dbReference type="ARBA" id="ARBA00023004"/>
    </source>
</evidence>
<dbReference type="PANTHER" id="PTHR30176">
    <property type="entry name" value="FERREDOXIN-TYPE PROTEIN NAPH"/>
    <property type="match status" value="1"/>
</dbReference>
<organism evidence="9">
    <name type="scientific">Rhodopseudomonas palustris (strain BisA53)</name>
    <dbReference type="NCBI Taxonomy" id="316055"/>
    <lineage>
        <taxon>Bacteria</taxon>
        <taxon>Pseudomonadati</taxon>
        <taxon>Pseudomonadota</taxon>
        <taxon>Alphaproteobacteria</taxon>
        <taxon>Hyphomicrobiales</taxon>
        <taxon>Nitrobacteraceae</taxon>
        <taxon>Rhodopseudomonas</taxon>
    </lineage>
</organism>
<protein>
    <submittedName>
        <fullName evidence="9">4Fe-4S ferredoxin, iron-sulfur binding domain protein</fullName>
    </submittedName>
</protein>
<dbReference type="InterPro" id="IPR014116">
    <property type="entry name" value="Cyt_c_oxidase_cbb3_FixG"/>
</dbReference>
<keyword evidence="5" id="KW-0408">Iron</keyword>
<proteinExistence type="predicted"/>
<dbReference type="GO" id="GO:0005886">
    <property type="term" value="C:plasma membrane"/>
    <property type="evidence" value="ECO:0007669"/>
    <property type="project" value="TreeGrafter"/>
</dbReference>
<dbReference type="PROSITE" id="PS51379">
    <property type="entry name" value="4FE4S_FER_2"/>
    <property type="match status" value="1"/>
</dbReference>